<dbReference type="Proteomes" id="UP000276133">
    <property type="component" value="Unassembled WGS sequence"/>
</dbReference>
<evidence type="ECO:0000313" key="1">
    <source>
        <dbReference type="EMBL" id="RNA33760.1"/>
    </source>
</evidence>
<name>A0A3M7SE14_BRAPC</name>
<sequence length="87" mass="10084">MSGKSIAEKIKFKLFSILELNSNSIFYKKLKSPQKNLFYSIQLDLSFSLMNDQEMKFSIGSFMSKNLYTLGLSNAIDLPYIRILLQF</sequence>
<reference evidence="1 2" key="1">
    <citation type="journal article" date="2018" name="Sci. Rep.">
        <title>Genomic signatures of local adaptation to the degree of environmental predictability in rotifers.</title>
        <authorList>
            <person name="Franch-Gras L."/>
            <person name="Hahn C."/>
            <person name="Garcia-Roger E.M."/>
            <person name="Carmona M.J."/>
            <person name="Serra M."/>
            <person name="Gomez A."/>
        </authorList>
    </citation>
    <scope>NUCLEOTIDE SEQUENCE [LARGE SCALE GENOMIC DNA]</scope>
    <source>
        <strain evidence="1">HYR1</strain>
    </source>
</reference>
<proteinExistence type="predicted"/>
<protein>
    <submittedName>
        <fullName evidence="1">Uncharacterized protein</fullName>
    </submittedName>
</protein>
<organism evidence="1 2">
    <name type="scientific">Brachionus plicatilis</name>
    <name type="common">Marine rotifer</name>
    <name type="synonym">Brachionus muelleri</name>
    <dbReference type="NCBI Taxonomy" id="10195"/>
    <lineage>
        <taxon>Eukaryota</taxon>
        <taxon>Metazoa</taxon>
        <taxon>Spiralia</taxon>
        <taxon>Gnathifera</taxon>
        <taxon>Rotifera</taxon>
        <taxon>Eurotatoria</taxon>
        <taxon>Monogononta</taxon>
        <taxon>Pseudotrocha</taxon>
        <taxon>Ploima</taxon>
        <taxon>Brachionidae</taxon>
        <taxon>Brachionus</taxon>
    </lineage>
</organism>
<dbReference type="EMBL" id="REGN01001582">
    <property type="protein sequence ID" value="RNA33760.1"/>
    <property type="molecule type" value="Genomic_DNA"/>
</dbReference>
<keyword evidence="2" id="KW-1185">Reference proteome</keyword>
<evidence type="ECO:0000313" key="2">
    <source>
        <dbReference type="Proteomes" id="UP000276133"/>
    </source>
</evidence>
<comment type="caution">
    <text evidence="1">The sequence shown here is derived from an EMBL/GenBank/DDBJ whole genome shotgun (WGS) entry which is preliminary data.</text>
</comment>
<accession>A0A3M7SE14</accession>
<dbReference type="AlphaFoldDB" id="A0A3M7SE14"/>
<gene>
    <name evidence="1" type="ORF">BpHYR1_016196</name>
</gene>